<evidence type="ECO:0000313" key="12">
    <source>
        <dbReference type="Proteomes" id="UP001642483"/>
    </source>
</evidence>
<dbReference type="InterPro" id="IPR022644">
    <property type="entry name" value="De-COase2_N"/>
</dbReference>
<dbReference type="PROSITE" id="PS00878">
    <property type="entry name" value="ODR_DC_2_1"/>
    <property type="match status" value="1"/>
</dbReference>
<protein>
    <recommendedName>
        <fullName evidence="7">ornithine decarboxylase</fullName>
        <ecNumber evidence="7">4.1.1.17</ecNumber>
    </recommendedName>
</protein>
<comment type="similarity">
    <text evidence="2">Belongs to the Orn/Lys/Arg decarboxylase class-II family.</text>
</comment>
<proteinExistence type="inferred from homology"/>
<keyword evidence="5" id="KW-0456">Lyase</keyword>
<comment type="caution">
    <text evidence="11">The sequence shown here is derived from an EMBL/GenBank/DDBJ whole genome shotgun (WGS) entry which is preliminary data.</text>
</comment>
<keyword evidence="12" id="KW-1185">Reference proteome</keyword>
<evidence type="ECO:0000256" key="1">
    <source>
        <dbReference type="ARBA" id="ARBA00001933"/>
    </source>
</evidence>
<dbReference type="InterPro" id="IPR002433">
    <property type="entry name" value="Orn_de-COase"/>
</dbReference>
<evidence type="ECO:0000313" key="11">
    <source>
        <dbReference type="EMBL" id="CAK8680027.1"/>
    </source>
</evidence>
<dbReference type="InterPro" id="IPR022653">
    <property type="entry name" value="De-COase2_pyr-phos_BS"/>
</dbReference>
<evidence type="ECO:0000256" key="3">
    <source>
        <dbReference type="ARBA" id="ARBA00022898"/>
    </source>
</evidence>
<dbReference type="Proteomes" id="UP001642483">
    <property type="component" value="Unassembled WGS sequence"/>
</dbReference>
<dbReference type="Gene3D" id="3.20.20.10">
    <property type="entry name" value="Alanine racemase"/>
    <property type="match status" value="1"/>
</dbReference>
<dbReference type="CDD" id="cd00622">
    <property type="entry name" value="PLPDE_III_ODC"/>
    <property type="match status" value="1"/>
</dbReference>
<dbReference type="InterPro" id="IPR009006">
    <property type="entry name" value="Ala_racemase/Decarboxylase_C"/>
</dbReference>
<dbReference type="EMBL" id="CAWYQH010000068">
    <property type="protein sequence ID" value="CAK8680027.1"/>
    <property type="molecule type" value="Genomic_DNA"/>
</dbReference>
<dbReference type="PRINTS" id="PR01179">
    <property type="entry name" value="ODADCRBXLASE"/>
</dbReference>
<dbReference type="InterPro" id="IPR029066">
    <property type="entry name" value="PLP-binding_barrel"/>
</dbReference>
<evidence type="ECO:0000256" key="2">
    <source>
        <dbReference type="ARBA" id="ARBA00008872"/>
    </source>
</evidence>
<dbReference type="PRINTS" id="PR01182">
    <property type="entry name" value="ORNDCRBXLASE"/>
</dbReference>
<dbReference type="Gene3D" id="2.40.37.10">
    <property type="entry name" value="Lyase, Ornithine Decarboxylase, Chain A, domain 1"/>
    <property type="match status" value="1"/>
</dbReference>
<dbReference type="InterPro" id="IPR000183">
    <property type="entry name" value="Orn/DAP/Arg_de-COase"/>
</dbReference>
<dbReference type="PANTHER" id="PTHR11482:SF6">
    <property type="entry name" value="ORNITHINE DECARBOXYLASE 1-RELATED"/>
    <property type="match status" value="1"/>
</dbReference>
<dbReference type="Pfam" id="PF02784">
    <property type="entry name" value="Orn_Arg_deC_N"/>
    <property type="match status" value="1"/>
</dbReference>
<comment type="subunit">
    <text evidence="8">Homodimer. Only the dimer is catalytically active, as the active sites are constructed of residues from both monomers.</text>
</comment>
<evidence type="ECO:0000256" key="9">
    <source>
        <dbReference type="ARBA" id="ARBA00049127"/>
    </source>
</evidence>
<dbReference type="PANTHER" id="PTHR11482">
    <property type="entry name" value="ARGININE/DIAMINOPIMELATE/ORNITHINE DECARBOXYLASE"/>
    <property type="match status" value="1"/>
</dbReference>
<evidence type="ECO:0000256" key="4">
    <source>
        <dbReference type="ARBA" id="ARBA00023115"/>
    </source>
</evidence>
<dbReference type="SUPFAM" id="SSF51419">
    <property type="entry name" value="PLP-binding barrel"/>
    <property type="match status" value="1"/>
</dbReference>
<keyword evidence="3" id="KW-0663">Pyridoxal phosphate</keyword>
<organism evidence="11 12">
    <name type="scientific">Clavelina lepadiformis</name>
    <name type="common">Light-bulb sea squirt</name>
    <name type="synonym">Ascidia lepadiformis</name>
    <dbReference type="NCBI Taxonomy" id="159417"/>
    <lineage>
        <taxon>Eukaryota</taxon>
        <taxon>Metazoa</taxon>
        <taxon>Chordata</taxon>
        <taxon>Tunicata</taxon>
        <taxon>Ascidiacea</taxon>
        <taxon>Aplousobranchia</taxon>
        <taxon>Clavelinidae</taxon>
        <taxon>Clavelina</taxon>
    </lineage>
</organism>
<name>A0ABP0FNM8_CLALP</name>
<comment type="cofactor">
    <cofactor evidence="1">
        <name>pyridoxal 5'-phosphate</name>
        <dbReference type="ChEBI" id="CHEBI:597326"/>
    </cofactor>
</comment>
<evidence type="ECO:0000259" key="10">
    <source>
        <dbReference type="Pfam" id="PF02784"/>
    </source>
</evidence>
<gene>
    <name evidence="11" type="ORF">CVLEPA_LOCUS10320</name>
</gene>
<evidence type="ECO:0000256" key="8">
    <source>
        <dbReference type="ARBA" id="ARBA00046672"/>
    </source>
</evidence>
<keyword evidence="4" id="KW-0620">Polyamine biosynthesis</keyword>
<evidence type="ECO:0000256" key="6">
    <source>
        <dbReference type="ARBA" id="ARBA00034115"/>
    </source>
</evidence>
<sequence length="444" mass="50432">MKRILYFKMSSEKTDSFKIINAPIFIPNNQDISLVENSTTEKEVVRDFLQNQSNDWDDSFFLGDLGDVLKKWMNWKEHLPRVEPFYAIKCNYAQPVVRFLAALGAGFDCASRNEIALALECGVDHRKIVYAHTQKFLTHLEYAKENQVSLMTLDSVYELEKIKGIYPDAKLLLRTKCDDETSDYPFGDKFGVDVKQAKKLIAQAKQMELNMVGICFHVGSGCKNAKTYQKAIDDAKILFNFAKTVGFKFNVLDIGGGFPGSEDAPVAFSESSKVIRHALNEHFPDNNEVRIIAEPGRYFVDSAFSLVTNVVGKKKLEDKFAYFIGDGVYSAFNSLLWEQKSCCPKPLEDVVDDENKPLSSTVYGISCDGADIINESVMIRELKVGEWLIWENMGAYTVLVSYGFNGFVTYKAKYFIRISDWEKFCNLSKIKQDITKNVYETICL</sequence>
<dbReference type="EC" id="4.1.1.17" evidence="7"/>
<reference evidence="11 12" key="1">
    <citation type="submission" date="2024-02" db="EMBL/GenBank/DDBJ databases">
        <authorList>
            <person name="Daric V."/>
            <person name="Darras S."/>
        </authorList>
    </citation>
    <scope>NUCLEOTIDE SEQUENCE [LARGE SCALE GENOMIC DNA]</scope>
</reference>
<dbReference type="SUPFAM" id="SSF50621">
    <property type="entry name" value="Alanine racemase C-terminal domain-like"/>
    <property type="match status" value="1"/>
</dbReference>
<evidence type="ECO:0000256" key="5">
    <source>
        <dbReference type="ARBA" id="ARBA00023239"/>
    </source>
</evidence>
<accession>A0ABP0FNM8</accession>
<comment type="pathway">
    <text evidence="6">Amine and polyamine biosynthesis; putrescine biosynthesis via L-ornithine pathway; putrescine from L-ornithine: step 1/1.</text>
</comment>
<feature type="domain" description="Orn/DAP/Arg decarboxylase 2 N-terminal" evidence="10">
    <location>
        <begin position="65"/>
        <end position="300"/>
    </location>
</feature>
<evidence type="ECO:0000256" key="7">
    <source>
        <dbReference type="ARBA" id="ARBA00034138"/>
    </source>
</evidence>
<comment type="catalytic activity">
    <reaction evidence="9">
        <text>L-ornithine + H(+) = putrescine + CO2</text>
        <dbReference type="Rhea" id="RHEA:22964"/>
        <dbReference type="ChEBI" id="CHEBI:15378"/>
        <dbReference type="ChEBI" id="CHEBI:16526"/>
        <dbReference type="ChEBI" id="CHEBI:46911"/>
        <dbReference type="ChEBI" id="CHEBI:326268"/>
        <dbReference type="EC" id="4.1.1.17"/>
    </reaction>
</comment>